<feature type="signal peptide" evidence="1">
    <location>
        <begin position="1"/>
        <end position="20"/>
    </location>
</feature>
<proteinExistence type="predicted"/>
<gene>
    <name evidence="3" type="ORF">ENO08_06315</name>
</gene>
<dbReference type="Gene3D" id="2.60.40.10">
    <property type="entry name" value="Immunoglobulins"/>
    <property type="match status" value="2"/>
</dbReference>
<dbReference type="PANTHER" id="PTHR42754:SF1">
    <property type="entry name" value="LIPOPROTEIN"/>
    <property type="match status" value="1"/>
</dbReference>
<sequence>MSRSFCSALAHALVCVFVLAAPAAAQWAANGTAVSGEMNDQCAVVSVSDGAGGAIMAWEDNRDGISISVYAQRIDADGNPLWAENGIPVYATEDFVQTIRIVSDGAGGAIILWVDQRAGSDDVYAQRIDADGNLLWAPLGVAVCGDLSSQWEVIAISDDAGGAIIAWSDWRNGNTDVYAQRIDSNGASLWTPDGIPVVSQMNDQYNPRIYSDRSGGAIIAWYDYRNGPSEIYSQRISSDGSALWAADGIPVCPGGDQYDFGFVCDGASVFVAWQEYRDMYDDIFLQRLDMNGSPLWDPGGIIASTYWGYKYSPRIAEDQNGGAIVLWYDERGDNYSVYAQRVNPDGGVVWDEEGVMVYNAAGDSELRIIADGSGGVFVPLDPYLWESDSYDIRVQHVDGNGNLLWPLPLGAAVCTAGGEQYAPFPIDDGSGGVIIAWEDMRNYMDFDIYAQRFGASGLWGTPNPVILSCLDVPGDQGGWVRIRTMASALDVAGETTSPILGYNAWRLIEEEPSGPTAALERAGEITAVDESELLARLSDPASAVGVQVDGPTAILLGLPEGEWESVGFWFATRDTVYTIAVPTKNDSTEAGIPWEVYMVTAHSTTAGVYAASEPDTGYSVDNLAPGVTEGLEGYEVASPAGLSLTWTANTAPDLARYDIHRGLDALFVPDGSTLLASTAGTEYLDETWMLTGGYFYKLVAVDRHGNMSPEALLAPEDVHVATLLQSFAAGFKGSAVEITWVLSEAGADFGFEILRAEGTRAAFEKLTSTEITSDGLSFTFVDTSVEPGTSYSYRVDVIDEAGTRTLFETEAIETPQMQLTLQQNHPNPFNPSTSIVFYLPAAAPVTLEIYDAAGRRVSRLFDGSIQERGTHTVEWRGTDDAGRTVSSGVYFYRLRAGKETISRKMVLLR</sequence>
<dbReference type="EMBL" id="DSEC01000446">
    <property type="protein sequence ID" value="HER44056.1"/>
    <property type="molecule type" value="Genomic_DNA"/>
</dbReference>
<name>A0A7V2F4R7_UNCEI</name>
<dbReference type="Gene3D" id="2.60.40.4070">
    <property type="match status" value="1"/>
</dbReference>
<dbReference type="PANTHER" id="PTHR42754">
    <property type="entry name" value="ENDOGLUCANASE"/>
    <property type="match status" value="1"/>
</dbReference>
<comment type="caution">
    <text evidence="3">The sequence shown here is derived from an EMBL/GenBank/DDBJ whole genome shotgun (WGS) entry which is preliminary data.</text>
</comment>
<protein>
    <submittedName>
        <fullName evidence="3">T9SS type A sorting domain-containing protein</fullName>
    </submittedName>
</protein>
<feature type="chain" id="PRO_5030557697" evidence="1">
    <location>
        <begin position="21"/>
        <end position="909"/>
    </location>
</feature>
<dbReference type="InterPro" id="IPR026444">
    <property type="entry name" value="Secre_tail"/>
</dbReference>
<accession>A0A7V2F4R7</accession>
<feature type="domain" description="FlgD/Vpr Ig-like" evidence="2">
    <location>
        <begin position="834"/>
        <end position="895"/>
    </location>
</feature>
<dbReference type="Proteomes" id="UP000886069">
    <property type="component" value="Unassembled WGS sequence"/>
</dbReference>
<organism evidence="3">
    <name type="scientific">Eiseniibacteriota bacterium</name>
    <dbReference type="NCBI Taxonomy" id="2212470"/>
    <lineage>
        <taxon>Bacteria</taxon>
        <taxon>Candidatus Eiseniibacteriota</taxon>
    </lineage>
</organism>
<dbReference type="Pfam" id="PF13860">
    <property type="entry name" value="FlgD_ig"/>
    <property type="match status" value="1"/>
</dbReference>
<dbReference type="AlphaFoldDB" id="A0A7V2F4R7"/>
<reference evidence="3" key="1">
    <citation type="journal article" date="2020" name="mSystems">
        <title>Genome- and Community-Level Interaction Insights into Carbon Utilization and Element Cycling Functions of Hydrothermarchaeota in Hydrothermal Sediment.</title>
        <authorList>
            <person name="Zhou Z."/>
            <person name="Liu Y."/>
            <person name="Xu W."/>
            <person name="Pan J."/>
            <person name="Luo Z.H."/>
            <person name="Li M."/>
        </authorList>
    </citation>
    <scope>NUCLEOTIDE SEQUENCE [LARGE SCALE GENOMIC DNA]</scope>
    <source>
        <strain evidence="3">SpSt-1233</strain>
    </source>
</reference>
<dbReference type="InterPro" id="IPR013783">
    <property type="entry name" value="Ig-like_fold"/>
</dbReference>
<keyword evidence="1" id="KW-0732">Signal</keyword>
<evidence type="ECO:0000259" key="2">
    <source>
        <dbReference type="Pfam" id="PF13860"/>
    </source>
</evidence>
<evidence type="ECO:0000313" key="3">
    <source>
        <dbReference type="EMBL" id="HER44056.1"/>
    </source>
</evidence>
<dbReference type="InterPro" id="IPR025965">
    <property type="entry name" value="FlgD/Vpr_Ig-like"/>
</dbReference>
<evidence type="ECO:0000256" key="1">
    <source>
        <dbReference type="SAM" id="SignalP"/>
    </source>
</evidence>
<dbReference type="NCBIfam" id="TIGR04183">
    <property type="entry name" value="Por_Secre_tail"/>
    <property type="match status" value="1"/>
</dbReference>